<organism evidence="5 6">
    <name type="scientific">Leptospira idonii</name>
    <dbReference type="NCBI Taxonomy" id="1193500"/>
    <lineage>
        <taxon>Bacteria</taxon>
        <taxon>Pseudomonadati</taxon>
        <taxon>Spirochaetota</taxon>
        <taxon>Spirochaetia</taxon>
        <taxon>Leptospirales</taxon>
        <taxon>Leptospiraceae</taxon>
        <taxon>Leptospira</taxon>
    </lineage>
</organism>
<comment type="caution">
    <text evidence="5">The sequence shown here is derived from an EMBL/GenBank/DDBJ whole genome shotgun (WGS) entry which is preliminary data.</text>
</comment>
<dbReference type="Pfam" id="PF06719">
    <property type="entry name" value="AraC_N"/>
    <property type="match status" value="1"/>
</dbReference>
<dbReference type="Proteomes" id="UP000298058">
    <property type="component" value="Unassembled WGS sequence"/>
</dbReference>
<dbReference type="PROSITE" id="PS00041">
    <property type="entry name" value="HTH_ARAC_FAMILY_1"/>
    <property type="match status" value="1"/>
</dbReference>
<dbReference type="InterPro" id="IPR009594">
    <property type="entry name" value="Tscrpt_reg_HTH_AraC_N"/>
</dbReference>
<dbReference type="InterPro" id="IPR009057">
    <property type="entry name" value="Homeodomain-like_sf"/>
</dbReference>
<evidence type="ECO:0000313" key="6">
    <source>
        <dbReference type="Proteomes" id="UP000298058"/>
    </source>
</evidence>
<dbReference type="InterPro" id="IPR018062">
    <property type="entry name" value="HTH_AraC-typ_CS"/>
</dbReference>
<dbReference type="GO" id="GO:0003700">
    <property type="term" value="F:DNA-binding transcription factor activity"/>
    <property type="evidence" value="ECO:0007669"/>
    <property type="project" value="InterPro"/>
</dbReference>
<evidence type="ECO:0000259" key="4">
    <source>
        <dbReference type="PROSITE" id="PS01124"/>
    </source>
</evidence>
<name>A0A4R9LYE4_9LEPT</name>
<keyword evidence="2" id="KW-0238">DNA-binding</keyword>
<dbReference type="SUPFAM" id="SSF46689">
    <property type="entry name" value="Homeodomain-like"/>
    <property type="match status" value="2"/>
</dbReference>
<proteinExistence type="predicted"/>
<protein>
    <submittedName>
        <fullName evidence="5">AraC family transcriptional regulator</fullName>
    </submittedName>
</protein>
<evidence type="ECO:0000256" key="2">
    <source>
        <dbReference type="ARBA" id="ARBA00023125"/>
    </source>
</evidence>
<gene>
    <name evidence="5" type="ORF">EHS15_09600</name>
</gene>
<keyword evidence="1" id="KW-0805">Transcription regulation</keyword>
<dbReference type="Gene3D" id="1.10.10.60">
    <property type="entry name" value="Homeodomain-like"/>
    <property type="match status" value="2"/>
</dbReference>
<dbReference type="EMBL" id="RQHW01000032">
    <property type="protein sequence ID" value="TGN19343.1"/>
    <property type="molecule type" value="Genomic_DNA"/>
</dbReference>
<evidence type="ECO:0000256" key="3">
    <source>
        <dbReference type="ARBA" id="ARBA00023163"/>
    </source>
</evidence>
<dbReference type="InterPro" id="IPR018060">
    <property type="entry name" value="HTH_AraC"/>
</dbReference>
<dbReference type="AlphaFoldDB" id="A0A4R9LYE4"/>
<dbReference type="PANTHER" id="PTHR43436:SF1">
    <property type="entry name" value="TRANSCRIPTIONAL REGULATORY PROTEIN"/>
    <property type="match status" value="1"/>
</dbReference>
<accession>A0A4R9LYE4</accession>
<keyword evidence="3" id="KW-0804">Transcription</keyword>
<dbReference type="SMART" id="SM00342">
    <property type="entry name" value="HTH_ARAC"/>
    <property type="match status" value="1"/>
</dbReference>
<dbReference type="GO" id="GO:0043565">
    <property type="term" value="F:sequence-specific DNA binding"/>
    <property type="evidence" value="ECO:0007669"/>
    <property type="project" value="InterPro"/>
</dbReference>
<dbReference type="PROSITE" id="PS01124">
    <property type="entry name" value="HTH_ARAC_FAMILY_2"/>
    <property type="match status" value="1"/>
</dbReference>
<evidence type="ECO:0000313" key="5">
    <source>
        <dbReference type="EMBL" id="TGN19343.1"/>
    </source>
</evidence>
<reference evidence="5" key="1">
    <citation type="journal article" date="2019" name="PLoS Negl. Trop. Dis.">
        <title>Revisiting the worldwide diversity of Leptospira species in the environment.</title>
        <authorList>
            <person name="Vincent A.T."/>
            <person name="Schiettekatte O."/>
            <person name="Bourhy P."/>
            <person name="Veyrier F.J."/>
            <person name="Picardeau M."/>
        </authorList>
    </citation>
    <scope>NUCLEOTIDE SEQUENCE [LARGE SCALE GENOMIC DNA]</scope>
    <source>
        <strain evidence="5">201300427</strain>
    </source>
</reference>
<sequence length="301" mass="33521">MKDVLNEIVRLTSHADTTPTSTNLPGVLIIKGEVPQHQLAAIYEPMIGLVVQGGKTISIGEQVVHLKAPSYFVIPTEMPATGRVHQGAGGLPYVSVGLSLKQSSLLDLLKDLPKDLSETKVSDEFSACPATEEFLEAWLRMLRLLNTPEHIPALAPLYEREILYRALLGPQGWRLMQVCRSYGKGPSIHHAIRWIRKNYTEPMAIKRMAERSGLSITTFHRQFKQTTGLSPIQFQKQLRLLEARKQLVFSGASVSDAAFEVGYESVSQFNREYSRFFGASPAKDASQLKRIENDRFSGNAA</sequence>
<dbReference type="Pfam" id="PF12833">
    <property type="entry name" value="HTH_18"/>
    <property type="match status" value="1"/>
</dbReference>
<feature type="domain" description="HTH araC/xylS-type" evidence="4">
    <location>
        <begin position="189"/>
        <end position="287"/>
    </location>
</feature>
<dbReference type="RefSeq" id="WP_135760349.1">
    <property type="nucleotide sequence ID" value="NZ_RQHW01000032.1"/>
</dbReference>
<dbReference type="PANTHER" id="PTHR43436">
    <property type="entry name" value="ARAC-FAMILY TRANSCRIPTIONAL REGULATOR"/>
    <property type="match status" value="1"/>
</dbReference>
<keyword evidence="6" id="KW-1185">Reference proteome</keyword>
<evidence type="ECO:0000256" key="1">
    <source>
        <dbReference type="ARBA" id="ARBA00023015"/>
    </source>
</evidence>
<dbReference type="OrthoDB" id="337756at2"/>